<evidence type="ECO:0000256" key="5">
    <source>
        <dbReference type="HAMAP-Rule" id="MF_01600"/>
    </source>
</evidence>
<feature type="transmembrane region" description="Helical" evidence="5">
    <location>
        <begin position="204"/>
        <end position="221"/>
    </location>
</feature>
<feature type="region of interest" description="Disordered" evidence="6">
    <location>
        <begin position="877"/>
        <end position="914"/>
    </location>
</feature>
<reference evidence="7 8" key="2">
    <citation type="submission" date="2018-12" db="EMBL/GenBank/DDBJ databases">
        <title>Nakamurella antarcticus sp. nov., isolated from Antarctica South Shetland Islands soil.</title>
        <authorList>
            <person name="Peng F."/>
        </authorList>
    </citation>
    <scope>NUCLEOTIDE SEQUENCE [LARGE SCALE GENOMIC DNA]</scope>
    <source>
        <strain evidence="7 8">S14-144</strain>
    </source>
</reference>
<keyword evidence="3 5" id="KW-1133">Transmembrane helix</keyword>
<comment type="similarity">
    <text evidence="5">Belongs to the UPF0182 family.</text>
</comment>
<dbReference type="InterPro" id="IPR005372">
    <property type="entry name" value="UPF0182"/>
</dbReference>
<name>A0A3G8ZQJ8_9ACTN</name>
<dbReference type="OrthoDB" id="9763654at2"/>
<reference evidence="7 8" key="1">
    <citation type="submission" date="2018-11" db="EMBL/GenBank/DDBJ databases">
        <authorList>
            <person name="Da X."/>
        </authorList>
    </citation>
    <scope>NUCLEOTIDE SEQUENCE [LARGE SCALE GENOMIC DNA]</scope>
    <source>
        <strain evidence="7 8">S14-144</strain>
    </source>
</reference>
<evidence type="ECO:0000256" key="2">
    <source>
        <dbReference type="ARBA" id="ARBA00022692"/>
    </source>
</evidence>
<comment type="subcellular location">
    <subcellularLocation>
        <location evidence="5">Cell membrane</location>
        <topology evidence="5">Multi-pass membrane protein</topology>
    </subcellularLocation>
</comment>
<dbReference type="AlphaFoldDB" id="A0A3G8ZQJ8"/>
<feature type="transmembrane region" description="Helical" evidence="5">
    <location>
        <begin position="12"/>
        <end position="35"/>
    </location>
</feature>
<dbReference type="Pfam" id="PF03699">
    <property type="entry name" value="UPF0182"/>
    <property type="match status" value="1"/>
</dbReference>
<keyword evidence="1 5" id="KW-1003">Cell membrane</keyword>
<proteinExistence type="inferred from homology"/>
<accession>A0A3G8ZQJ8</accession>
<dbReference type="EMBL" id="CP034170">
    <property type="protein sequence ID" value="AZI59533.1"/>
    <property type="molecule type" value="Genomic_DNA"/>
</dbReference>
<dbReference type="GO" id="GO:0005576">
    <property type="term" value="C:extracellular region"/>
    <property type="evidence" value="ECO:0007669"/>
    <property type="project" value="TreeGrafter"/>
</dbReference>
<dbReference type="NCBIfam" id="NF000825">
    <property type="entry name" value="PRK00068.1"/>
    <property type="match status" value="1"/>
</dbReference>
<evidence type="ECO:0000256" key="3">
    <source>
        <dbReference type="ARBA" id="ARBA00022989"/>
    </source>
</evidence>
<evidence type="ECO:0000256" key="6">
    <source>
        <dbReference type="SAM" id="MobiDB-lite"/>
    </source>
</evidence>
<gene>
    <name evidence="7" type="ORF">EH165_09850</name>
</gene>
<dbReference type="HAMAP" id="MF_01600">
    <property type="entry name" value="UPF0182"/>
    <property type="match status" value="1"/>
</dbReference>
<dbReference type="GO" id="GO:0005886">
    <property type="term" value="C:plasma membrane"/>
    <property type="evidence" value="ECO:0007669"/>
    <property type="project" value="UniProtKB-SubCell"/>
</dbReference>
<evidence type="ECO:0000256" key="1">
    <source>
        <dbReference type="ARBA" id="ARBA00022475"/>
    </source>
</evidence>
<dbReference type="KEGG" id="nak:EH165_09850"/>
<keyword evidence="2 5" id="KW-0812">Transmembrane</keyword>
<evidence type="ECO:0000313" key="8">
    <source>
        <dbReference type="Proteomes" id="UP000268084"/>
    </source>
</evidence>
<organism evidence="7 8">
    <name type="scientific">Nakamurella antarctica</name>
    <dbReference type="NCBI Taxonomy" id="1902245"/>
    <lineage>
        <taxon>Bacteria</taxon>
        <taxon>Bacillati</taxon>
        <taxon>Actinomycetota</taxon>
        <taxon>Actinomycetes</taxon>
        <taxon>Nakamurellales</taxon>
        <taxon>Nakamurellaceae</taxon>
        <taxon>Nakamurella</taxon>
    </lineage>
</organism>
<feature type="transmembrane region" description="Helical" evidence="5">
    <location>
        <begin position="105"/>
        <end position="126"/>
    </location>
</feature>
<dbReference type="Proteomes" id="UP000268084">
    <property type="component" value="Chromosome"/>
</dbReference>
<dbReference type="PANTHER" id="PTHR39344:SF1">
    <property type="entry name" value="UPF0182 PROTEIN SLL1060"/>
    <property type="match status" value="1"/>
</dbReference>
<sequence length="982" mass="105850">MPVMSKRSKRTIIALGSLAVLVVIWFNFVGVYVDYLWFKEVGFTQVFTTQVVSRVALFLIAGIVAGAAVFGSLFIAYKSRPVFVPTDEADPLGPYRTIISTRPKLITIGVSVLVGFICGISAQAQWTVVQLWLNSQPFGQVDAEFGNDVGFYIFTLPMIETVLGWLFVLVAMSFIAVLAVQYLYGGVRTAGPGRKITASASMQLSLLVGAFVLIKAVQYWYDRYSLLFSNRSDVFTGASYTDVNAVLPAKLILLIIAAICAVGFFVGAFLRSVKLPAIALSLLILSGVLIGGAWPLILQSVRVNPNAITLESQFISRNIDATRSAYGIGDDKVEYVPYETSVVANPAVLTNKAADLPNARLLDPNVLSPTFVQLQQLRNFYNFSKLLSVDRYTVDGKSQDYVVAVRELDVSRLDEGQSNWINEHLVYTHGNGFVAAPASDVEAVSAKGNGYPKFQVSDVENQGAIKVDQPRVYYGQLGADYAIVGASAPSADTPVRGREYDTQTDTYTYTGSGGVGLGSLFQRLVFATQYRDTNFLLSSEINDNSKILYQRDPVARVKEAAPFLTTDTKPYPAVIDGRIKWIVDGYTTAANFPYAQNITLSDATQNSQQARGALGQTDQQVSYMRNSVKATVDAYDGTVTLYGVDDTDPILKAWEGVFPGLITPSSAISDDLRAHFRYPQDLFEVQRSLIAKYQVTNPTDFYQTSNFWQVPNDPTADTGVVSPQPPYYLQVKLPGTDREQFELTSALTGFKRDFMGAYISASSDPATYGKITVLKFPTTIQTPGPAQVQQAFRNTDEITRTISQLALSSDVVYGNLLTLPTEQGLLYVEPIYVKGTNSERAFPQLNMVLVWFGSRVGYGATLKAALEKAASSAPVAVPDTVDPGTPGTIDPNATGSAGAGMGTSTSTAVPTPTQPLSADAAQALVQVDGALKALESAKTTGSFAEIGAAQDRLNDAVQNYLEVAGPSVGSAPNSAPATSSGG</sequence>
<protein>
    <recommendedName>
        <fullName evidence="5">UPF0182 protein EH165_09850</fullName>
    </recommendedName>
</protein>
<feature type="transmembrane region" description="Helical" evidence="5">
    <location>
        <begin position="55"/>
        <end position="77"/>
    </location>
</feature>
<feature type="transmembrane region" description="Helical" evidence="5">
    <location>
        <begin position="251"/>
        <end position="270"/>
    </location>
</feature>
<feature type="transmembrane region" description="Helical" evidence="5">
    <location>
        <begin position="277"/>
        <end position="297"/>
    </location>
</feature>
<keyword evidence="4 5" id="KW-0472">Membrane</keyword>
<evidence type="ECO:0000256" key="4">
    <source>
        <dbReference type="ARBA" id="ARBA00023136"/>
    </source>
</evidence>
<keyword evidence="8" id="KW-1185">Reference proteome</keyword>
<evidence type="ECO:0000313" key="7">
    <source>
        <dbReference type="EMBL" id="AZI59533.1"/>
    </source>
</evidence>
<feature type="transmembrane region" description="Helical" evidence="5">
    <location>
        <begin position="162"/>
        <end position="184"/>
    </location>
</feature>
<dbReference type="PANTHER" id="PTHR39344">
    <property type="entry name" value="UPF0182 PROTEIN SLL1060"/>
    <property type="match status" value="1"/>
</dbReference>